<sequence>MRRRVPGELRLLCTLVDLHEMPLVPFIGFYEGGLTIWTLGHCPRAWGQ</sequence>
<proteinExistence type="predicted"/>
<evidence type="ECO:0000313" key="1">
    <source>
        <dbReference type="EMBL" id="CAI9620039.1"/>
    </source>
</evidence>
<keyword evidence="2" id="KW-1185">Reference proteome</keyword>
<evidence type="ECO:0000313" key="2">
    <source>
        <dbReference type="Proteomes" id="UP001162483"/>
    </source>
</evidence>
<dbReference type="Proteomes" id="UP001162483">
    <property type="component" value="Unassembled WGS sequence"/>
</dbReference>
<reference evidence="1" key="1">
    <citation type="submission" date="2023-05" db="EMBL/GenBank/DDBJ databases">
        <authorList>
            <person name="Stuckert A."/>
        </authorList>
    </citation>
    <scope>NUCLEOTIDE SEQUENCE</scope>
</reference>
<comment type="caution">
    <text evidence="1">The sequence shown here is derived from an EMBL/GenBank/DDBJ whole genome shotgun (WGS) entry which is preliminary data.</text>
</comment>
<dbReference type="EMBL" id="CATNWA010020824">
    <property type="protein sequence ID" value="CAI9620039.1"/>
    <property type="molecule type" value="Genomic_DNA"/>
</dbReference>
<accession>A0ABN9HE15</accession>
<protein>
    <submittedName>
        <fullName evidence="1">Uncharacterized protein</fullName>
    </submittedName>
</protein>
<gene>
    <name evidence="1" type="ORF">SPARVUS_LOCUS15925659</name>
</gene>
<organism evidence="1 2">
    <name type="scientific">Staurois parvus</name>
    <dbReference type="NCBI Taxonomy" id="386267"/>
    <lineage>
        <taxon>Eukaryota</taxon>
        <taxon>Metazoa</taxon>
        <taxon>Chordata</taxon>
        <taxon>Craniata</taxon>
        <taxon>Vertebrata</taxon>
        <taxon>Euteleostomi</taxon>
        <taxon>Amphibia</taxon>
        <taxon>Batrachia</taxon>
        <taxon>Anura</taxon>
        <taxon>Neobatrachia</taxon>
        <taxon>Ranoidea</taxon>
        <taxon>Ranidae</taxon>
        <taxon>Staurois</taxon>
    </lineage>
</organism>
<name>A0ABN9HE15_9NEOB</name>